<name>A0A9X3IX71_9BACT</name>
<protein>
    <submittedName>
        <fullName evidence="2">Antibiotic biosynthesis monooxygenase</fullName>
    </submittedName>
</protein>
<proteinExistence type="predicted"/>
<organism evidence="2 3">
    <name type="scientific">Nannocystis pusilla</name>
    <dbReference type="NCBI Taxonomy" id="889268"/>
    <lineage>
        <taxon>Bacteria</taxon>
        <taxon>Pseudomonadati</taxon>
        <taxon>Myxococcota</taxon>
        <taxon>Polyangia</taxon>
        <taxon>Nannocystales</taxon>
        <taxon>Nannocystaceae</taxon>
        <taxon>Nannocystis</taxon>
    </lineage>
</organism>
<gene>
    <name evidence="2" type="ORF">OV079_07935</name>
</gene>
<comment type="caution">
    <text evidence="2">The sequence shown here is derived from an EMBL/GenBank/DDBJ whole genome shotgun (WGS) entry which is preliminary data.</text>
</comment>
<dbReference type="Pfam" id="PF03992">
    <property type="entry name" value="ABM"/>
    <property type="match status" value="1"/>
</dbReference>
<dbReference type="AlphaFoldDB" id="A0A9X3IX71"/>
<dbReference type="SUPFAM" id="SSF54909">
    <property type="entry name" value="Dimeric alpha+beta barrel"/>
    <property type="match status" value="1"/>
</dbReference>
<evidence type="ECO:0000313" key="3">
    <source>
        <dbReference type="Proteomes" id="UP001150924"/>
    </source>
</evidence>
<accession>A0A9X3IX71</accession>
<dbReference type="GO" id="GO:0004497">
    <property type="term" value="F:monooxygenase activity"/>
    <property type="evidence" value="ECO:0007669"/>
    <property type="project" value="UniProtKB-KW"/>
</dbReference>
<dbReference type="RefSeq" id="WP_267767186.1">
    <property type="nucleotide sequence ID" value="NZ_JAPNKE010000002.1"/>
</dbReference>
<evidence type="ECO:0000259" key="1">
    <source>
        <dbReference type="PROSITE" id="PS51725"/>
    </source>
</evidence>
<feature type="domain" description="ABM" evidence="1">
    <location>
        <begin position="38"/>
        <end position="135"/>
    </location>
</feature>
<reference evidence="2" key="1">
    <citation type="submission" date="2022-11" db="EMBL/GenBank/DDBJ databases">
        <title>Minimal conservation of predation-associated metabolite biosynthetic gene clusters underscores biosynthetic potential of Myxococcota including descriptions for ten novel species: Archangium lansinium sp. nov., Myxococcus landrumus sp. nov., Nannocystis bai.</title>
        <authorList>
            <person name="Ahearne A."/>
            <person name="Stevens C."/>
            <person name="Phillips K."/>
        </authorList>
    </citation>
    <scope>NUCLEOTIDE SEQUENCE</scope>
    <source>
        <strain evidence="2">Na p29</strain>
    </source>
</reference>
<dbReference type="PROSITE" id="PS51725">
    <property type="entry name" value="ABM"/>
    <property type="match status" value="1"/>
</dbReference>
<sequence>MADLDASRGRLHAVARAIRRSGASEPLAGQVSGRATLIRVMYWWQVKPGREEAFAAAWGEITRWMRAHAPGACGSLLVRSADDPHEFVGVARWTSRAAWEAYQASDPHAAELLAHTQVMRATSERSRPPAFFEEVSDLTLRGEGEQADGD</sequence>
<keyword evidence="3" id="KW-1185">Reference proteome</keyword>
<dbReference type="Gene3D" id="3.30.70.100">
    <property type="match status" value="1"/>
</dbReference>
<evidence type="ECO:0000313" key="2">
    <source>
        <dbReference type="EMBL" id="MCY1005503.1"/>
    </source>
</evidence>
<dbReference type="EMBL" id="JAPNKE010000002">
    <property type="protein sequence ID" value="MCY1005503.1"/>
    <property type="molecule type" value="Genomic_DNA"/>
</dbReference>
<keyword evidence="2" id="KW-0560">Oxidoreductase</keyword>
<dbReference type="InterPro" id="IPR011008">
    <property type="entry name" value="Dimeric_a/b-barrel"/>
</dbReference>
<keyword evidence="2" id="KW-0503">Monooxygenase</keyword>
<dbReference type="Proteomes" id="UP001150924">
    <property type="component" value="Unassembled WGS sequence"/>
</dbReference>
<dbReference type="InterPro" id="IPR007138">
    <property type="entry name" value="ABM_dom"/>
</dbReference>